<reference evidence="1 2" key="1">
    <citation type="journal article" date="2018" name="Sci. Adv.">
        <title>Multi-heme cytochromes provide a pathway for survival in energy-limited environments.</title>
        <authorList>
            <person name="Deng X."/>
            <person name="Dohmae N."/>
            <person name="Nealson K.H."/>
            <person name="Hashimoto K."/>
            <person name="Okamoto A."/>
        </authorList>
    </citation>
    <scope>NUCLEOTIDE SEQUENCE [LARGE SCALE GENOMIC DNA]</scope>
    <source>
        <strain evidence="1 2">IS5</strain>
    </source>
</reference>
<dbReference type="AlphaFoldDB" id="A0A2Z6B1L9"/>
<dbReference type="KEGG" id="dfl:DFE_2639"/>
<evidence type="ECO:0000313" key="2">
    <source>
        <dbReference type="Proteomes" id="UP000269883"/>
    </source>
</evidence>
<evidence type="ECO:0000313" key="1">
    <source>
        <dbReference type="EMBL" id="BBD09365.1"/>
    </source>
</evidence>
<dbReference type="RefSeq" id="WP_126380267.1">
    <property type="nucleotide sequence ID" value="NZ_AP017378.1"/>
</dbReference>
<dbReference type="OrthoDB" id="5471126at2"/>
<accession>A0A2Z6B1L9</accession>
<name>A0A2Z6B1L9_9BACT</name>
<sequence length="145" mass="15883">MSEQDKSYEESIGSDIFNMITSAKQSGLDLDNGFQNEPLSTPKMTIRYLFYGKKALTALPMPNDVKKQLRTANVLGMIEVNGKPVGIHLICVFAKPFGDVASEQESIAALQPKGLTAFATQLKQVMADEFKQAEQDAQSGDKTVH</sequence>
<keyword evidence="2" id="KW-1185">Reference proteome</keyword>
<protein>
    <submittedName>
        <fullName evidence="1">Uncharacterized protein</fullName>
    </submittedName>
</protein>
<proteinExistence type="predicted"/>
<organism evidence="1 2">
    <name type="scientific">Desulfovibrio ferrophilus</name>
    <dbReference type="NCBI Taxonomy" id="241368"/>
    <lineage>
        <taxon>Bacteria</taxon>
        <taxon>Pseudomonadati</taxon>
        <taxon>Thermodesulfobacteriota</taxon>
        <taxon>Desulfovibrionia</taxon>
        <taxon>Desulfovibrionales</taxon>
        <taxon>Desulfovibrionaceae</taxon>
        <taxon>Desulfovibrio</taxon>
    </lineage>
</organism>
<dbReference type="EMBL" id="AP017378">
    <property type="protein sequence ID" value="BBD09365.1"/>
    <property type="molecule type" value="Genomic_DNA"/>
</dbReference>
<dbReference type="Proteomes" id="UP000269883">
    <property type="component" value="Chromosome"/>
</dbReference>
<gene>
    <name evidence="1" type="ORF">DFE_2639</name>
</gene>